<accession>A0A1H7N2W7</accession>
<sequence length="333" mass="35116">MNDRLRAIATSVATIALFALTTATLPPATASAQSSVTGSAGAPEQGTLAGANDWECEPSPQHPRPVVLVHGTGRSMQESWGNAENPNDQGPLIKPLKDDGYCVFALNYGFAPSLFLGPIPIPAGRDWWGHAAIEDAAVELNGFIEKVRAETGSAQVDVVGHSQGATVTRQYLRFAGGTDQENPANNKVHTLVMLAPSTHGSNYRDQYLSVDAAKAAGASIASQQQIIGSAFLTKLNAGQETFPGIDYTVIATRTDRTITPYTGSFLNAAPGTSVQNMYVQDECQNQDLFVGHSRKSFDTGPNPQAGLLDYSAPIFLARKALDPTLAGTVPCSG</sequence>
<dbReference type="RefSeq" id="WP_083576443.1">
    <property type="nucleotide sequence ID" value="NZ_FOAW01000006.1"/>
</dbReference>
<dbReference type="Proteomes" id="UP000198677">
    <property type="component" value="Unassembled WGS sequence"/>
</dbReference>
<dbReference type="EMBL" id="FOAW01000006">
    <property type="protein sequence ID" value="SEL17840.1"/>
    <property type="molecule type" value="Genomic_DNA"/>
</dbReference>
<protein>
    <submittedName>
        <fullName evidence="3">Lipase (Class 2)</fullName>
    </submittedName>
</protein>
<evidence type="ECO:0000256" key="1">
    <source>
        <dbReference type="SAM" id="MobiDB-lite"/>
    </source>
</evidence>
<dbReference type="Gene3D" id="3.40.50.1820">
    <property type="entry name" value="alpha/beta hydrolase"/>
    <property type="match status" value="1"/>
</dbReference>
<dbReference type="SUPFAM" id="SSF53474">
    <property type="entry name" value="alpha/beta-Hydrolases"/>
    <property type="match status" value="1"/>
</dbReference>
<dbReference type="GO" id="GO:0016298">
    <property type="term" value="F:lipase activity"/>
    <property type="evidence" value="ECO:0007669"/>
    <property type="project" value="TreeGrafter"/>
</dbReference>
<keyword evidence="4" id="KW-1185">Reference proteome</keyword>
<dbReference type="PANTHER" id="PTHR32015:SF1">
    <property type="entry name" value="LIPASE"/>
    <property type="match status" value="1"/>
</dbReference>
<evidence type="ECO:0000313" key="3">
    <source>
        <dbReference type="EMBL" id="SEL17840.1"/>
    </source>
</evidence>
<reference evidence="4" key="1">
    <citation type="submission" date="2016-10" db="EMBL/GenBank/DDBJ databases">
        <authorList>
            <person name="Varghese N."/>
            <person name="Submissions S."/>
        </authorList>
    </citation>
    <scope>NUCLEOTIDE SEQUENCE [LARGE SCALE GENOMIC DNA]</scope>
    <source>
        <strain evidence="4">DSM 44675</strain>
    </source>
</reference>
<feature type="signal peptide" evidence="2">
    <location>
        <begin position="1"/>
        <end position="32"/>
    </location>
</feature>
<feature type="region of interest" description="Disordered" evidence="1">
    <location>
        <begin position="31"/>
        <end position="51"/>
    </location>
</feature>
<dbReference type="InterPro" id="IPR029058">
    <property type="entry name" value="AB_hydrolase_fold"/>
</dbReference>
<feature type="chain" id="PRO_5011508417" evidence="2">
    <location>
        <begin position="33"/>
        <end position="333"/>
    </location>
</feature>
<dbReference type="InterPro" id="IPR002918">
    <property type="entry name" value="Lipase_EstA/Esterase_EstB"/>
</dbReference>
<gene>
    <name evidence="3" type="ORF">SAMN05444583_106232</name>
</gene>
<dbReference type="AlphaFoldDB" id="A0A1H7N2W7"/>
<dbReference type="Pfam" id="PF01674">
    <property type="entry name" value="Lipase_2"/>
    <property type="match status" value="1"/>
</dbReference>
<dbReference type="GO" id="GO:0016042">
    <property type="term" value="P:lipid catabolic process"/>
    <property type="evidence" value="ECO:0007669"/>
    <property type="project" value="InterPro"/>
</dbReference>
<evidence type="ECO:0000256" key="2">
    <source>
        <dbReference type="SAM" id="SignalP"/>
    </source>
</evidence>
<organism evidence="3 4">
    <name type="scientific">Rhodococcus maanshanensis</name>
    <dbReference type="NCBI Taxonomy" id="183556"/>
    <lineage>
        <taxon>Bacteria</taxon>
        <taxon>Bacillati</taxon>
        <taxon>Actinomycetota</taxon>
        <taxon>Actinomycetes</taxon>
        <taxon>Mycobacteriales</taxon>
        <taxon>Nocardiaceae</taxon>
        <taxon>Rhodococcus</taxon>
    </lineage>
</organism>
<dbReference type="OrthoDB" id="8871309at2"/>
<keyword evidence="2" id="KW-0732">Signal</keyword>
<evidence type="ECO:0000313" key="4">
    <source>
        <dbReference type="Proteomes" id="UP000198677"/>
    </source>
</evidence>
<name>A0A1H7N2W7_9NOCA</name>
<dbReference type="PANTHER" id="PTHR32015">
    <property type="entry name" value="FASTING INDUCED LIPASE"/>
    <property type="match status" value="1"/>
</dbReference>
<proteinExistence type="predicted"/>